<sequence length="516" mass="56565">MQHILRAHSRLPDGPAARPILYLALTNLETSLPDDEAQKIRDWLRARGALSEFPGPSAAQGPPIDGRSLYIAAEGPFPTLQFGNLPLAPPGSDRIVQPSRAAPSYETDDDDDDDDDLDITESVQIGKEESESQQEDEDNSEGEDDGDSDEEESVNMESGSEEEAERNGNQTDQTAPLQLAPGYYHNPCKTVKMEVPEGLKDCSICVNQYSPGGFPESAKITTTCDHPPQVPVCCTRCIRDTIYQALKEGQAFRIHCPMCAELFKHEDVKKYGTPEIISRYEYLVLMATPGLVMCLGPKCGSGQVHADNHKENPVMVCNSCGFKTCVVHKLPWHEGFTCEEFDCDESQIERLEADEATAKLLSQNSKVCPACNQGVTKTEGCDHLECRCGQEWCFECLASWENVIRLGDIAHARHCSYHPASVRLRADQKEATARNMAELVHGGPVSEALANARVAHSAKRVATIRPLAAEAAEKRARAMQEEADARAKANGHPDGNGGMSAPRAKKPKLIAPWEEK</sequence>
<keyword evidence="7" id="KW-0833">Ubl conjugation pathway</keyword>
<accession>A0A8H7T651</accession>
<evidence type="ECO:0000313" key="13">
    <source>
        <dbReference type="EMBL" id="KAG4413842.1"/>
    </source>
</evidence>
<dbReference type="AlphaFoldDB" id="A0A8H7T651"/>
<feature type="region of interest" description="Disordered" evidence="10">
    <location>
        <begin position="475"/>
        <end position="516"/>
    </location>
</feature>
<dbReference type="PANTHER" id="PTHR11685">
    <property type="entry name" value="RBR FAMILY RING FINGER AND IBR DOMAIN-CONTAINING"/>
    <property type="match status" value="1"/>
</dbReference>
<keyword evidence="14" id="KW-1185">Reference proteome</keyword>
<evidence type="ECO:0000256" key="7">
    <source>
        <dbReference type="ARBA" id="ARBA00022786"/>
    </source>
</evidence>
<evidence type="ECO:0000259" key="12">
    <source>
        <dbReference type="PROSITE" id="PS51873"/>
    </source>
</evidence>
<evidence type="ECO:0000256" key="8">
    <source>
        <dbReference type="ARBA" id="ARBA00022833"/>
    </source>
</evidence>
<evidence type="ECO:0000256" key="6">
    <source>
        <dbReference type="ARBA" id="ARBA00022771"/>
    </source>
</evidence>
<proteinExistence type="predicted"/>
<name>A0A8H7T651_9HELO</name>
<dbReference type="Pfam" id="PF01485">
    <property type="entry name" value="IBR"/>
    <property type="match status" value="1"/>
</dbReference>
<dbReference type="Proteomes" id="UP000664132">
    <property type="component" value="Unassembled WGS sequence"/>
</dbReference>
<dbReference type="PROSITE" id="PS51873">
    <property type="entry name" value="TRIAD"/>
    <property type="match status" value="1"/>
</dbReference>
<keyword evidence="5" id="KW-0677">Repeat</keyword>
<protein>
    <recommendedName>
        <fullName evidence="2">RBR-type E3 ubiquitin transferase</fullName>
        <ecNumber evidence="2">2.3.2.31</ecNumber>
    </recommendedName>
</protein>
<feature type="compositionally biased region" description="Polar residues" evidence="10">
    <location>
        <begin position="167"/>
        <end position="176"/>
    </location>
</feature>
<dbReference type="Gene3D" id="1.20.120.1750">
    <property type="match status" value="1"/>
</dbReference>
<dbReference type="GO" id="GO:0061630">
    <property type="term" value="F:ubiquitin protein ligase activity"/>
    <property type="evidence" value="ECO:0007669"/>
    <property type="project" value="UniProtKB-EC"/>
</dbReference>
<dbReference type="OrthoDB" id="1431934at2759"/>
<evidence type="ECO:0000256" key="5">
    <source>
        <dbReference type="ARBA" id="ARBA00022737"/>
    </source>
</evidence>
<dbReference type="PROSITE" id="PS50089">
    <property type="entry name" value="ZF_RING_2"/>
    <property type="match status" value="1"/>
</dbReference>
<feature type="domain" description="RING-type" evidence="11">
    <location>
        <begin position="202"/>
        <end position="259"/>
    </location>
</feature>
<dbReference type="GO" id="GO:0008270">
    <property type="term" value="F:zinc ion binding"/>
    <property type="evidence" value="ECO:0007669"/>
    <property type="project" value="UniProtKB-KW"/>
</dbReference>
<dbReference type="SUPFAM" id="SSF57850">
    <property type="entry name" value="RING/U-box"/>
    <property type="match status" value="3"/>
</dbReference>
<dbReference type="EC" id="2.3.2.31" evidence="2"/>
<dbReference type="SMART" id="SM00647">
    <property type="entry name" value="IBR"/>
    <property type="match status" value="2"/>
</dbReference>
<feature type="compositionally biased region" description="Acidic residues" evidence="10">
    <location>
        <begin position="106"/>
        <end position="119"/>
    </location>
</feature>
<dbReference type="InterPro" id="IPR002867">
    <property type="entry name" value="IBR_dom"/>
</dbReference>
<gene>
    <name evidence="13" type="ORF">IFR04_013025</name>
</gene>
<comment type="caution">
    <text evidence="13">The sequence shown here is derived from an EMBL/GenBank/DDBJ whole genome shotgun (WGS) entry which is preliminary data.</text>
</comment>
<keyword evidence="4" id="KW-0479">Metal-binding</keyword>
<dbReference type="Gene3D" id="3.30.40.10">
    <property type="entry name" value="Zinc/RING finger domain, C3HC4 (zinc finger)"/>
    <property type="match status" value="1"/>
</dbReference>
<dbReference type="CDD" id="cd20335">
    <property type="entry name" value="BRcat_RBR"/>
    <property type="match status" value="1"/>
</dbReference>
<evidence type="ECO:0000256" key="2">
    <source>
        <dbReference type="ARBA" id="ARBA00012251"/>
    </source>
</evidence>
<dbReference type="InterPro" id="IPR031127">
    <property type="entry name" value="E3_UB_ligase_RBR"/>
</dbReference>
<dbReference type="InterPro" id="IPR013083">
    <property type="entry name" value="Znf_RING/FYVE/PHD"/>
</dbReference>
<feature type="compositionally biased region" description="Basic and acidic residues" evidence="10">
    <location>
        <begin position="475"/>
        <end position="487"/>
    </location>
</feature>
<evidence type="ECO:0000313" key="14">
    <source>
        <dbReference type="Proteomes" id="UP000664132"/>
    </source>
</evidence>
<dbReference type="InterPro" id="IPR001841">
    <property type="entry name" value="Znf_RING"/>
</dbReference>
<dbReference type="GO" id="GO:0016567">
    <property type="term" value="P:protein ubiquitination"/>
    <property type="evidence" value="ECO:0007669"/>
    <property type="project" value="InterPro"/>
</dbReference>
<feature type="region of interest" description="Disordered" evidence="10">
    <location>
        <begin position="82"/>
        <end position="180"/>
    </location>
</feature>
<evidence type="ECO:0000256" key="3">
    <source>
        <dbReference type="ARBA" id="ARBA00022679"/>
    </source>
</evidence>
<feature type="compositionally biased region" description="Acidic residues" evidence="10">
    <location>
        <begin position="131"/>
        <end position="164"/>
    </location>
</feature>
<keyword evidence="6 9" id="KW-0863">Zinc-finger</keyword>
<dbReference type="CDD" id="cd20336">
    <property type="entry name" value="Rcat_RBR"/>
    <property type="match status" value="1"/>
</dbReference>
<evidence type="ECO:0000256" key="10">
    <source>
        <dbReference type="SAM" id="MobiDB-lite"/>
    </source>
</evidence>
<organism evidence="13 14">
    <name type="scientific">Cadophora malorum</name>
    <dbReference type="NCBI Taxonomy" id="108018"/>
    <lineage>
        <taxon>Eukaryota</taxon>
        <taxon>Fungi</taxon>
        <taxon>Dikarya</taxon>
        <taxon>Ascomycota</taxon>
        <taxon>Pezizomycotina</taxon>
        <taxon>Leotiomycetes</taxon>
        <taxon>Helotiales</taxon>
        <taxon>Ploettnerulaceae</taxon>
        <taxon>Cadophora</taxon>
    </lineage>
</organism>
<keyword evidence="3" id="KW-0808">Transferase</keyword>
<dbReference type="EMBL" id="JAFJYH010000293">
    <property type="protein sequence ID" value="KAG4413842.1"/>
    <property type="molecule type" value="Genomic_DNA"/>
</dbReference>
<keyword evidence="8" id="KW-0862">Zinc</keyword>
<evidence type="ECO:0000256" key="1">
    <source>
        <dbReference type="ARBA" id="ARBA00001798"/>
    </source>
</evidence>
<comment type="catalytic activity">
    <reaction evidence="1">
        <text>[E2 ubiquitin-conjugating enzyme]-S-ubiquitinyl-L-cysteine + [acceptor protein]-L-lysine = [E2 ubiquitin-conjugating enzyme]-L-cysteine + [acceptor protein]-N(6)-ubiquitinyl-L-lysine.</text>
        <dbReference type="EC" id="2.3.2.31"/>
    </reaction>
</comment>
<dbReference type="Pfam" id="PF22191">
    <property type="entry name" value="IBR_1"/>
    <property type="match status" value="1"/>
</dbReference>
<evidence type="ECO:0000256" key="4">
    <source>
        <dbReference type="ARBA" id="ARBA00022723"/>
    </source>
</evidence>
<evidence type="ECO:0000259" key="11">
    <source>
        <dbReference type="PROSITE" id="PS50089"/>
    </source>
</evidence>
<feature type="domain" description="RING-type" evidence="12">
    <location>
        <begin position="198"/>
        <end position="424"/>
    </location>
</feature>
<dbReference type="InterPro" id="IPR044066">
    <property type="entry name" value="TRIAD_supradom"/>
</dbReference>
<reference evidence="13" key="1">
    <citation type="submission" date="2021-02" db="EMBL/GenBank/DDBJ databases">
        <title>Genome sequence Cadophora malorum strain M34.</title>
        <authorList>
            <person name="Stefanovic E."/>
            <person name="Vu D."/>
            <person name="Scully C."/>
            <person name="Dijksterhuis J."/>
            <person name="Roader J."/>
            <person name="Houbraken J."/>
        </authorList>
    </citation>
    <scope>NUCLEOTIDE SEQUENCE</scope>
    <source>
        <strain evidence="13">M34</strain>
    </source>
</reference>
<evidence type="ECO:0000256" key="9">
    <source>
        <dbReference type="PROSITE-ProRule" id="PRU00175"/>
    </source>
</evidence>